<dbReference type="GO" id="GO:0044458">
    <property type="term" value="P:motile cilium assembly"/>
    <property type="evidence" value="ECO:0007669"/>
    <property type="project" value="TreeGrafter"/>
</dbReference>
<dbReference type="InterPro" id="IPR001680">
    <property type="entry name" value="WD40_rpt"/>
</dbReference>
<dbReference type="GO" id="GO:0036064">
    <property type="term" value="C:ciliary basal body"/>
    <property type="evidence" value="ECO:0007669"/>
    <property type="project" value="TreeGrafter"/>
</dbReference>
<organism evidence="2 3">
    <name type="scientific">Geodia barretti</name>
    <name type="common">Barrett's horny sponge</name>
    <dbReference type="NCBI Taxonomy" id="519541"/>
    <lineage>
        <taxon>Eukaryota</taxon>
        <taxon>Metazoa</taxon>
        <taxon>Porifera</taxon>
        <taxon>Demospongiae</taxon>
        <taxon>Heteroscleromorpha</taxon>
        <taxon>Tetractinellida</taxon>
        <taxon>Astrophorina</taxon>
        <taxon>Geodiidae</taxon>
        <taxon>Geodia</taxon>
    </lineage>
</organism>
<dbReference type="PANTHER" id="PTHR44499">
    <property type="entry name" value="JOUBERIN"/>
    <property type="match status" value="1"/>
</dbReference>
<evidence type="ECO:0000256" key="1">
    <source>
        <dbReference type="PROSITE-ProRule" id="PRU00221"/>
    </source>
</evidence>
<dbReference type="EMBL" id="CASHTH010001090">
    <property type="protein sequence ID" value="CAI8011230.1"/>
    <property type="molecule type" value="Genomic_DNA"/>
</dbReference>
<dbReference type="SMART" id="SM00320">
    <property type="entry name" value="WD40"/>
    <property type="match status" value="3"/>
</dbReference>
<evidence type="ECO:0000313" key="3">
    <source>
        <dbReference type="Proteomes" id="UP001174909"/>
    </source>
</evidence>
<name>A0AA35WE59_GEOBA</name>
<protein>
    <submittedName>
        <fullName evidence="2">Jouberin</fullName>
    </submittedName>
</protein>
<keyword evidence="3" id="KW-1185">Reference proteome</keyword>
<dbReference type="Proteomes" id="UP001174909">
    <property type="component" value="Unassembled WGS sequence"/>
</dbReference>
<sequence>MEEKWRNIGKVCRLQLYCYPKRRRSKPLSSISEIWELWRSYKRKPYPSTLYVTLNEATPTRIQTTPTTRSMNPSQPTRISPFKCCRKTCPPKSVAEVGGESVEQMMGRLHTHSRRTVEPVKKLVSVPVRLPGHTCHLPTSLHSHLHPPGHATGCSVLSFSPDGHYLGAGYTAAPHKDRYTLVVYEVSTLSVVLYSDAHRGYIYSLSWSHDSHMISTASADGLVKVFSLASGDEVASLPHPCYMYTVCFIPPPPPLTPTSTLHTPPSSPLPRISYHSSLVATIELFLAQELKGHRGHVNSICVASSGEVMFSGDSVGEVMVWSREEPDKNLWCLQRAVSTQKSPAPVLSLCLHPGGKRLLVHTTTGRLAMIDLRV</sequence>
<gene>
    <name evidence="2" type="ORF">GBAR_LOCUS7283</name>
</gene>
<accession>A0AA35WE59</accession>
<evidence type="ECO:0000313" key="2">
    <source>
        <dbReference type="EMBL" id="CAI8011230.1"/>
    </source>
</evidence>
<proteinExistence type="predicted"/>
<dbReference type="AlphaFoldDB" id="A0AA35WE59"/>
<dbReference type="InterPro" id="IPR036322">
    <property type="entry name" value="WD40_repeat_dom_sf"/>
</dbReference>
<feature type="repeat" description="WD" evidence="1">
    <location>
        <begin position="195"/>
        <end position="236"/>
    </location>
</feature>
<dbReference type="Pfam" id="PF00400">
    <property type="entry name" value="WD40"/>
    <property type="match status" value="2"/>
</dbReference>
<dbReference type="PANTHER" id="PTHR44499:SF1">
    <property type="entry name" value="JOUBERIN"/>
    <property type="match status" value="1"/>
</dbReference>
<dbReference type="PROSITE" id="PS50294">
    <property type="entry name" value="WD_REPEATS_REGION"/>
    <property type="match status" value="1"/>
</dbReference>
<comment type="caution">
    <text evidence="2">The sequence shown here is derived from an EMBL/GenBank/DDBJ whole genome shotgun (WGS) entry which is preliminary data.</text>
</comment>
<dbReference type="PROSITE" id="PS50082">
    <property type="entry name" value="WD_REPEATS_2"/>
    <property type="match status" value="2"/>
</dbReference>
<feature type="repeat" description="WD" evidence="1">
    <location>
        <begin position="290"/>
        <end position="322"/>
    </location>
</feature>
<dbReference type="SUPFAM" id="SSF50978">
    <property type="entry name" value="WD40 repeat-like"/>
    <property type="match status" value="1"/>
</dbReference>
<dbReference type="InterPro" id="IPR052803">
    <property type="entry name" value="Cilium-Associated_Jouberin"/>
</dbReference>
<reference evidence="2" key="1">
    <citation type="submission" date="2023-03" db="EMBL/GenBank/DDBJ databases">
        <authorList>
            <person name="Steffen K."/>
            <person name="Cardenas P."/>
        </authorList>
    </citation>
    <scope>NUCLEOTIDE SEQUENCE</scope>
</reference>
<dbReference type="Gene3D" id="2.130.10.10">
    <property type="entry name" value="YVTN repeat-like/Quinoprotein amine dehydrogenase"/>
    <property type="match status" value="2"/>
</dbReference>
<keyword evidence="1" id="KW-0853">WD repeat</keyword>
<dbReference type="InterPro" id="IPR015943">
    <property type="entry name" value="WD40/YVTN_repeat-like_dom_sf"/>
</dbReference>